<evidence type="ECO:0000256" key="1">
    <source>
        <dbReference type="ARBA" id="ARBA00004651"/>
    </source>
</evidence>
<dbReference type="InterPro" id="IPR020846">
    <property type="entry name" value="MFS_dom"/>
</dbReference>
<feature type="transmembrane region" description="Helical" evidence="7">
    <location>
        <begin position="286"/>
        <end position="307"/>
    </location>
</feature>
<keyword evidence="5 7" id="KW-1133">Transmembrane helix</keyword>
<dbReference type="PROSITE" id="PS50850">
    <property type="entry name" value="MFS"/>
    <property type="match status" value="1"/>
</dbReference>
<feature type="transmembrane region" description="Helical" evidence="7">
    <location>
        <begin position="68"/>
        <end position="89"/>
    </location>
</feature>
<name>A0A328VJ12_9CHLR</name>
<dbReference type="PANTHER" id="PTHR23513">
    <property type="entry name" value="INTEGRAL MEMBRANE EFFLUX PROTEIN-RELATED"/>
    <property type="match status" value="1"/>
</dbReference>
<keyword evidence="2" id="KW-0813">Transport</keyword>
<keyword evidence="10" id="KW-1185">Reference proteome</keyword>
<evidence type="ECO:0000256" key="7">
    <source>
        <dbReference type="SAM" id="Phobius"/>
    </source>
</evidence>
<protein>
    <submittedName>
        <fullName evidence="9">MFS transporter</fullName>
    </submittedName>
</protein>
<dbReference type="GO" id="GO:0005886">
    <property type="term" value="C:plasma membrane"/>
    <property type="evidence" value="ECO:0007669"/>
    <property type="project" value="UniProtKB-SubCell"/>
</dbReference>
<dbReference type="CDD" id="cd06173">
    <property type="entry name" value="MFS_MefA_like"/>
    <property type="match status" value="1"/>
</dbReference>
<organism evidence="9 10">
    <name type="scientific">Thermogemmatispora tikiterensis</name>
    <dbReference type="NCBI Taxonomy" id="1825093"/>
    <lineage>
        <taxon>Bacteria</taxon>
        <taxon>Bacillati</taxon>
        <taxon>Chloroflexota</taxon>
        <taxon>Ktedonobacteria</taxon>
        <taxon>Thermogemmatisporales</taxon>
        <taxon>Thermogemmatisporaceae</taxon>
        <taxon>Thermogemmatispora</taxon>
    </lineage>
</organism>
<evidence type="ECO:0000256" key="5">
    <source>
        <dbReference type="ARBA" id="ARBA00022989"/>
    </source>
</evidence>
<dbReference type="Proteomes" id="UP000248706">
    <property type="component" value="Unassembled WGS sequence"/>
</dbReference>
<dbReference type="EMBL" id="MCIF01000002">
    <property type="protein sequence ID" value="RAQ95084.1"/>
    <property type="molecule type" value="Genomic_DNA"/>
</dbReference>
<feature type="domain" description="Major facilitator superfamily (MFS) profile" evidence="8">
    <location>
        <begin position="35"/>
        <end position="428"/>
    </location>
</feature>
<dbReference type="PANTHER" id="PTHR23513:SF11">
    <property type="entry name" value="STAPHYLOFERRIN A TRANSPORTER"/>
    <property type="match status" value="1"/>
</dbReference>
<proteinExistence type="predicted"/>
<keyword evidence="3" id="KW-1003">Cell membrane</keyword>
<dbReference type="AlphaFoldDB" id="A0A328VJ12"/>
<dbReference type="Gene3D" id="1.20.1250.20">
    <property type="entry name" value="MFS general substrate transporter like domains"/>
    <property type="match status" value="1"/>
</dbReference>
<feature type="transmembrane region" description="Helical" evidence="7">
    <location>
        <begin position="339"/>
        <end position="362"/>
    </location>
</feature>
<dbReference type="Pfam" id="PF05977">
    <property type="entry name" value="MFS_3"/>
    <property type="match status" value="1"/>
</dbReference>
<feature type="transmembrane region" description="Helical" evidence="7">
    <location>
        <begin position="314"/>
        <end position="333"/>
    </location>
</feature>
<dbReference type="OrthoDB" id="9775268at2"/>
<comment type="subcellular location">
    <subcellularLocation>
        <location evidence="1">Cell membrane</location>
        <topology evidence="1">Multi-pass membrane protein</topology>
    </subcellularLocation>
</comment>
<keyword evidence="4 7" id="KW-0812">Transmembrane</keyword>
<evidence type="ECO:0000313" key="9">
    <source>
        <dbReference type="EMBL" id="RAQ95084.1"/>
    </source>
</evidence>
<evidence type="ECO:0000256" key="6">
    <source>
        <dbReference type="ARBA" id="ARBA00023136"/>
    </source>
</evidence>
<evidence type="ECO:0000259" key="8">
    <source>
        <dbReference type="PROSITE" id="PS50850"/>
    </source>
</evidence>
<gene>
    <name evidence="9" type="ORF">A4R35_06020</name>
</gene>
<evidence type="ECO:0000256" key="3">
    <source>
        <dbReference type="ARBA" id="ARBA00022475"/>
    </source>
</evidence>
<dbReference type="InterPro" id="IPR010290">
    <property type="entry name" value="TM_effector"/>
</dbReference>
<dbReference type="GO" id="GO:0022857">
    <property type="term" value="F:transmembrane transporter activity"/>
    <property type="evidence" value="ECO:0007669"/>
    <property type="project" value="InterPro"/>
</dbReference>
<accession>A0A328VJ12</accession>
<feature type="transmembrane region" description="Helical" evidence="7">
    <location>
        <begin position="374"/>
        <end position="393"/>
    </location>
</feature>
<evidence type="ECO:0000256" key="4">
    <source>
        <dbReference type="ARBA" id="ARBA00022692"/>
    </source>
</evidence>
<dbReference type="InterPro" id="IPR036259">
    <property type="entry name" value="MFS_trans_sf"/>
</dbReference>
<sequence length="438" mass="46675">MAREASAATTTTAVLQPAPSQSGIFRAFRALRHRNFRLFWFGQLISLIGTWMQTTAQAWLVLELDHDAWLLGVVGALQFLPVLFFALFGGIIADRLPKKRILVLTQSSAAVQAFLLWVLVASGAVQIWHVLVLALLLGITNALDMPTRQAFVVEMVGREDLPNAVALNSSLFNMARVLGPAIGGLLIARLGVAPLFLLNALSFLPVIAGIAMIDSRRLYAQARLPLGKQGQPSPLQSLREGLAYVAHTPSVLLVIVVVGLVSLFGINFNVSLPLFATDVLHAGPAGFGFISSAFGIGSLLSALWLAWANKRPTIRSLLVSGIAFSILEAGFAMSPWYPLSLVLIALTGFTQIAFSALANTTLQAVTPDHLRGRVMSVYMMVFAGSSPIGNLYTGALADLFGAPAAVLAGALPSLIAALAGWFLRGPAEKDLTESPQFL</sequence>
<feature type="transmembrane region" description="Helical" evidence="7">
    <location>
        <begin position="399"/>
        <end position="423"/>
    </location>
</feature>
<evidence type="ECO:0000313" key="10">
    <source>
        <dbReference type="Proteomes" id="UP000248706"/>
    </source>
</evidence>
<feature type="transmembrane region" description="Helical" evidence="7">
    <location>
        <begin position="193"/>
        <end position="213"/>
    </location>
</feature>
<keyword evidence="6 7" id="KW-0472">Membrane</keyword>
<reference evidence="9 10" key="1">
    <citation type="submission" date="2016-08" db="EMBL/GenBank/DDBJ databases">
        <title>Analysis of Carbohydrate Active Enzymes in Thermogemmatispora T81 Reveals Carbohydrate Degradation Ability.</title>
        <authorList>
            <person name="Tomazini A."/>
            <person name="Lal S."/>
            <person name="Stott M."/>
            <person name="Henrissat B."/>
            <person name="Polikarpov I."/>
            <person name="Sparling R."/>
            <person name="Levin D.B."/>
        </authorList>
    </citation>
    <scope>NUCLEOTIDE SEQUENCE [LARGE SCALE GENOMIC DNA]</scope>
    <source>
        <strain evidence="9 10">T81</strain>
    </source>
</reference>
<feature type="transmembrane region" description="Helical" evidence="7">
    <location>
        <begin position="242"/>
        <end position="266"/>
    </location>
</feature>
<comment type="caution">
    <text evidence="9">The sequence shown here is derived from an EMBL/GenBank/DDBJ whole genome shotgun (WGS) entry which is preliminary data.</text>
</comment>
<dbReference type="SUPFAM" id="SSF103473">
    <property type="entry name" value="MFS general substrate transporter"/>
    <property type="match status" value="1"/>
</dbReference>
<evidence type="ECO:0000256" key="2">
    <source>
        <dbReference type="ARBA" id="ARBA00022448"/>
    </source>
</evidence>
<feature type="transmembrane region" description="Helical" evidence="7">
    <location>
        <begin position="38"/>
        <end position="62"/>
    </location>
</feature>